<organism evidence="1 2">
    <name type="scientific">Marinimicrococcus flavescens</name>
    <dbReference type="NCBI Taxonomy" id="3031815"/>
    <lineage>
        <taxon>Bacteria</taxon>
        <taxon>Pseudomonadati</taxon>
        <taxon>Pseudomonadota</taxon>
        <taxon>Alphaproteobacteria</taxon>
        <taxon>Geminicoccales</taxon>
        <taxon>Geminicoccaceae</taxon>
        <taxon>Marinimicrococcus</taxon>
    </lineage>
</organism>
<comment type="caution">
    <text evidence="1">The sequence shown here is derived from an EMBL/GenBank/DDBJ whole genome shotgun (WGS) entry which is preliminary data.</text>
</comment>
<keyword evidence="2" id="KW-1185">Reference proteome</keyword>
<accession>A0AAP3XSY8</accession>
<evidence type="ECO:0008006" key="3">
    <source>
        <dbReference type="Google" id="ProtNLM"/>
    </source>
</evidence>
<sequence length="187" mass="19169">MRLALLPMGVALALTGCLEAGGGKMPSQRPAVSVADQVTSVDRQLVVGGWQCRELNPYPDAPIVINTTTFYPDGYFTSQSTGQAQAGLPMGGSGTVTTRGRWRAEEGRLVTSEVAAEAARAPATGAGNSADIVGSVLSQIGPLLVGGGQAAQPQGGASEVLELTRSTMVLKSLDVQDPPIVTCTRTS</sequence>
<dbReference type="EMBL" id="JARGEQ010000135">
    <property type="protein sequence ID" value="MDF1587464.1"/>
    <property type="molecule type" value="Genomic_DNA"/>
</dbReference>
<proteinExistence type="predicted"/>
<name>A0AAP3XSY8_9PROT</name>
<evidence type="ECO:0000313" key="1">
    <source>
        <dbReference type="EMBL" id="MDF1587464.1"/>
    </source>
</evidence>
<dbReference type="Proteomes" id="UP001301140">
    <property type="component" value="Unassembled WGS sequence"/>
</dbReference>
<gene>
    <name evidence="1" type="ORF">PZ740_13835</name>
</gene>
<evidence type="ECO:0000313" key="2">
    <source>
        <dbReference type="Proteomes" id="UP001301140"/>
    </source>
</evidence>
<protein>
    <recommendedName>
        <fullName evidence="3">Lipoprotein</fullName>
    </recommendedName>
</protein>
<reference evidence="1 2" key="1">
    <citation type="submission" date="2023-03" db="EMBL/GenBank/DDBJ databases">
        <title>YIM 152171 draft genome.</title>
        <authorList>
            <person name="Yang Z."/>
        </authorList>
    </citation>
    <scope>NUCLEOTIDE SEQUENCE [LARGE SCALE GENOMIC DNA]</scope>
    <source>
        <strain evidence="1 2">YIM 152171</strain>
    </source>
</reference>
<dbReference type="RefSeq" id="WP_327789888.1">
    <property type="nucleotide sequence ID" value="NZ_JARGEQ010000135.1"/>
</dbReference>
<dbReference type="AlphaFoldDB" id="A0AAP3XSY8"/>
<dbReference type="PROSITE" id="PS51257">
    <property type="entry name" value="PROKAR_LIPOPROTEIN"/>
    <property type="match status" value="1"/>
</dbReference>